<dbReference type="AlphaFoldDB" id="A0A7I9VE32"/>
<dbReference type="SUPFAM" id="SSF63829">
    <property type="entry name" value="Calcium-dependent phosphotriesterase"/>
    <property type="match status" value="1"/>
</dbReference>
<dbReference type="EMBL" id="BJOV01000005">
    <property type="protein sequence ID" value="GEE03608.1"/>
    <property type="molecule type" value="Genomic_DNA"/>
</dbReference>
<dbReference type="InterPro" id="IPR011042">
    <property type="entry name" value="6-blade_b-propeller_TolB-like"/>
</dbReference>
<evidence type="ECO:0000259" key="1">
    <source>
        <dbReference type="Pfam" id="PF07995"/>
    </source>
</evidence>
<accession>A0A7I9VE32</accession>
<dbReference type="InterPro" id="IPR012938">
    <property type="entry name" value="Glc/Sorbosone_DH"/>
</dbReference>
<proteinExistence type="predicted"/>
<name>A0A7I9VE32_9ACTN</name>
<dbReference type="Proteomes" id="UP000444960">
    <property type="component" value="Unassembled WGS sequence"/>
</dbReference>
<reference evidence="3" key="1">
    <citation type="submission" date="2019-06" db="EMBL/GenBank/DDBJ databases">
        <title>Gordonia isolated from sludge of a wastewater treatment plant.</title>
        <authorList>
            <person name="Tamura T."/>
            <person name="Aoyama K."/>
            <person name="Kang Y."/>
            <person name="Saito S."/>
            <person name="Akiyama N."/>
            <person name="Yazawa K."/>
            <person name="Gonoi T."/>
            <person name="Mikami Y."/>
        </authorList>
    </citation>
    <scope>NUCLEOTIDE SEQUENCE [LARGE SCALE GENOMIC DNA]</scope>
    <source>
        <strain evidence="3">NBRC 107696</strain>
    </source>
</reference>
<protein>
    <recommendedName>
        <fullName evidence="1">Glucose/Sorbosone dehydrogenase domain-containing protein</fullName>
    </recommendedName>
</protein>
<feature type="domain" description="Glucose/Sorbosone dehydrogenase" evidence="1">
    <location>
        <begin position="102"/>
        <end position="233"/>
    </location>
</feature>
<evidence type="ECO:0000313" key="3">
    <source>
        <dbReference type="Proteomes" id="UP000444960"/>
    </source>
</evidence>
<dbReference type="Gene3D" id="2.120.10.30">
    <property type="entry name" value="TolB, C-terminal domain"/>
    <property type="match status" value="1"/>
</dbReference>
<organism evidence="2 3">
    <name type="scientific">Gordonia spumicola</name>
    <dbReference type="NCBI Taxonomy" id="589161"/>
    <lineage>
        <taxon>Bacteria</taxon>
        <taxon>Bacillati</taxon>
        <taxon>Actinomycetota</taxon>
        <taxon>Actinomycetes</taxon>
        <taxon>Mycobacteriales</taxon>
        <taxon>Gordoniaceae</taxon>
        <taxon>Gordonia</taxon>
    </lineage>
</organism>
<sequence>MDGMPLPSVLSRRAAAVAVAVVTTAGVAGCASFQDQEKTAADGTFSDVPTYVYQVPSTTPQNPADDGPVATGPCVDPNPAVIATCLDSTAGLRPADEQGVTTYVAERTTGKIILSKRYGPQRAIAKVDVDASGDGGLVDFELSPTWSEDQMIFALITTPSDNRIVRIASTGSVKPVLTGIPKGSTGNLGSIAFTGPNELTVATGDAGDPGAANDRSSLAGKIFTIDPNQSSPKPVIEASGLGSNVALCRDSSDGRLYVADSGAAGDRLSLVTQNSLKTLWTWPDRPGLTGCATGTDSITVSIASKKRLDVFGKPSANKPTVSEPSSEDMSKTFGAVGRLTSLGGAFQLATVNKTASNAKPVGTDDRVAIFMPKPPADDRT</sequence>
<dbReference type="Pfam" id="PF07995">
    <property type="entry name" value="GSDH"/>
    <property type="match status" value="1"/>
</dbReference>
<keyword evidence="3" id="KW-1185">Reference proteome</keyword>
<evidence type="ECO:0000313" key="2">
    <source>
        <dbReference type="EMBL" id="GEE03608.1"/>
    </source>
</evidence>
<gene>
    <name evidence="2" type="primary">lppZ</name>
    <name evidence="2" type="ORF">nbrc107696_40540</name>
</gene>
<comment type="caution">
    <text evidence="2">The sequence shown here is derived from an EMBL/GenBank/DDBJ whole genome shotgun (WGS) entry which is preliminary data.</text>
</comment>